<dbReference type="EMBL" id="JABAYA010000312">
    <property type="protein sequence ID" value="KAF7721060.1"/>
    <property type="molecule type" value="Genomic_DNA"/>
</dbReference>
<dbReference type="PRINTS" id="PR00792">
    <property type="entry name" value="PEPSIN"/>
</dbReference>
<feature type="domain" description="Peptidase A1" evidence="12">
    <location>
        <begin position="20"/>
        <end position="326"/>
    </location>
</feature>
<dbReference type="Proteomes" id="UP000605846">
    <property type="component" value="Unassembled WGS sequence"/>
</dbReference>
<dbReference type="PROSITE" id="PS00141">
    <property type="entry name" value="ASP_PROTEASE"/>
    <property type="match status" value="1"/>
</dbReference>
<keyword evidence="11" id="KW-0732">Signal</keyword>
<dbReference type="PANTHER" id="PTHR47966:SF51">
    <property type="entry name" value="BETA-SITE APP-CLEAVING ENZYME, ISOFORM A-RELATED"/>
    <property type="match status" value="1"/>
</dbReference>
<dbReference type="EC" id="3.4.23.21" evidence="3"/>
<name>A0A8H7EL09_9FUNG</name>
<accession>A0A8H7EL09</accession>
<evidence type="ECO:0000256" key="8">
    <source>
        <dbReference type="ARBA" id="ARBA00023180"/>
    </source>
</evidence>
<evidence type="ECO:0000256" key="6">
    <source>
        <dbReference type="ARBA" id="ARBA00022801"/>
    </source>
</evidence>
<feature type="compositionally biased region" description="Polar residues" evidence="10">
    <location>
        <begin position="369"/>
        <end position="386"/>
    </location>
</feature>
<feature type="region of interest" description="Disordered" evidence="10">
    <location>
        <begin position="369"/>
        <end position="388"/>
    </location>
</feature>
<evidence type="ECO:0000256" key="5">
    <source>
        <dbReference type="ARBA" id="ARBA00022750"/>
    </source>
</evidence>
<dbReference type="InterPro" id="IPR001461">
    <property type="entry name" value="Aspartic_peptidase_A1"/>
</dbReference>
<keyword evidence="14" id="KW-1185">Reference proteome</keyword>
<evidence type="ECO:0000313" key="14">
    <source>
        <dbReference type="Proteomes" id="UP000605846"/>
    </source>
</evidence>
<dbReference type="GO" id="GO:0006508">
    <property type="term" value="P:proteolysis"/>
    <property type="evidence" value="ECO:0007669"/>
    <property type="project" value="UniProtKB-KW"/>
</dbReference>
<dbReference type="PROSITE" id="PS51767">
    <property type="entry name" value="PEPTIDASE_A1"/>
    <property type="match status" value="1"/>
</dbReference>
<keyword evidence="6 9" id="KW-0378">Hydrolase</keyword>
<dbReference type="FunFam" id="2.40.70.10:FF:000002">
    <property type="entry name" value="Vacuolar aspartic proteinase"/>
    <property type="match status" value="1"/>
</dbReference>
<evidence type="ECO:0000256" key="1">
    <source>
        <dbReference type="ARBA" id="ARBA00001130"/>
    </source>
</evidence>
<comment type="catalytic activity">
    <reaction evidence="1">
        <text>Hydrolysis of proteins with broad specificity similar to that of pepsin A, preferring hydrophobic residues at P1 and P1'. Clots milk and activates trypsinogen. Does not cleave 4-Gln-|-His-5, but does cleave 10-His-|-Leu-11 and 12-Val-|-Glu-13 in B chain of insulin.</text>
        <dbReference type="EC" id="3.4.23.21"/>
    </reaction>
</comment>
<dbReference type="Gene3D" id="2.40.70.10">
    <property type="entry name" value="Acid Proteases"/>
    <property type="match status" value="2"/>
</dbReference>
<evidence type="ECO:0000256" key="2">
    <source>
        <dbReference type="ARBA" id="ARBA00007447"/>
    </source>
</evidence>
<reference evidence="13" key="1">
    <citation type="submission" date="2020-01" db="EMBL/GenBank/DDBJ databases">
        <title>Genome Sequencing of Three Apophysomyces-Like Fungal Strains Confirms a Novel Fungal Genus in the Mucoromycota with divergent Burkholderia-like Endosymbiotic Bacteria.</title>
        <authorList>
            <person name="Stajich J.E."/>
            <person name="Macias A.M."/>
            <person name="Carter-House D."/>
            <person name="Lovett B."/>
            <person name="Kasson L.R."/>
            <person name="Berry K."/>
            <person name="Grigoriev I."/>
            <person name="Chang Y."/>
            <person name="Spatafora J."/>
            <person name="Kasson M.T."/>
        </authorList>
    </citation>
    <scope>NUCLEOTIDE SEQUENCE</scope>
    <source>
        <strain evidence="13">NRRL A-21654</strain>
    </source>
</reference>
<gene>
    <name evidence="13" type="primary">PEP2_1</name>
    <name evidence="13" type="ORF">EC973_005507</name>
</gene>
<dbReference type="Pfam" id="PF00026">
    <property type="entry name" value="Asp"/>
    <property type="match status" value="1"/>
</dbReference>
<dbReference type="AlphaFoldDB" id="A0A8H7EL09"/>
<sequence>MRILALSAIVATFFLVAEAAIVKVPIKKAKENPSVKLQRYSEVGEYLTQKYFGSQRNQVEASKVFQVGADGRAEHGVPLSNFVNAQDTLRVGSITVMGQQFAESVKEPGFTLALARFDGVFGLGYVSIATDYVTPPFYHMMDRDLLDDKMFAFWLNGANNKENDVGGELVFGGVNPDHFEGDIHWINVTLQGYWQIELENVKFGGEMADLGPVAAVVDTGASVFITPTDVAELLNMQIGAKKNLLGQYTVNCTTLQDLPEFCLVFAGKEFCLSGEEYIIQAYGQCISGFMGMDIPEPAGPLWVVGDVFIRKFYSVFDFGNNRAVDHILPAQTSPNYAIWAGSTLATGHPAKAPALQQLRLSLVLGSQRTGSTQSCKPQAREQSSVRSKVEAGEMVRCEKYASKAELSVAAGID</sequence>
<protein>
    <recommendedName>
        <fullName evidence="3">rhizopuspepsin</fullName>
        <ecNumber evidence="3">3.4.23.21</ecNumber>
    </recommendedName>
</protein>
<dbReference type="SUPFAM" id="SSF50630">
    <property type="entry name" value="Acid proteases"/>
    <property type="match status" value="1"/>
</dbReference>
<dbReference type="OrthoDB" id="771136at2759"/>
<keyword evidence="8" id="KW-0325">Glycoprotein</keyword>
<comment type="similarity">
    <text evidence="2 9">Belongs to the peptidase A1 family.</text>
</comment>
<keyword evidence="4 9" id="KW-0645">Protease</keyword>
<evidence type="ECO:0000256" key="11">
    <source>
        <dbReference type="SAM" id="SignalP"/>
    </source>
</evidence>
<evidence type="ECO:0000256" key="10">
    <source>
        <dbReference type="SAM" id="MobiDB-lite"/>
    </source>
</evidence>
<keyword evidence="7" id="KW-1015">Disulfide bond</keyword>
<evidence type="ECO:0000256" key="7">
    <source>
        <dbReference type="ARBA" id="ARBA00023157"/>
    </source>
</evidence>
<proteinExistence type="inferred from homology"/>
<feature type="signal peptide" evidence="11">
    <location>
        <begin position="1"/>
        <end position="19"/>
    </location>
</feature>
<organism evidence="13 14">
    <name type="scientific">Apophysomyces ossiformis</name>
    <dbReference type="NCBI Taxonomy" id="679940"/>
    <lineage>
        <taxon>Eukaryota</taxon>
        <taxon>Fungi</taxon>
        <taxon>Fungi incertae sedis</taxon>
        <taxon>Mucoromycota</taxon>
        <taxon>Mucoromycotina</taxon>
        <taxon>Mucoromycetes</taxon>
        <taxon>Mucorales</taxon>
        <taxon>Mucorineae</taxon>
        <taxon>Mucoraceae</taxon>
        <taxon>Apophysomyces</taxon>
    </lineage>
</organism>
<evidence type="ECO:0000256" key="9">
    <source>
        <dbReference type="RuleBase" id="RU000454"/>
    </source>
</evidence>
<dbReference type="InterPro" id="IPR021109">
    <property type="entry name" value="Peptidase_aspartic_dom_sf"/>
</dbReference>
<keyword evidence="5 9" id="KW-0064">Aspartyl protease</keyword>
<dbReference type="InterPro" id="IPR033121">
    <property type="entry name" value="PEPTIDASE_A1"/>
</dbReference>
<comment type="caution">
    <text evidence="13">The sequence shown here is derived from an EMBL/GenBank/DDBJ whole genome shotgun (WGS) entry which is preliminary data.</text>
</comment>
<dbReference type="PANTHER" id="PTHR47966">
    <property type="entry name" value="BETA-SITE APP-CLEAVING ENZYME, ISOFORM A-RELATED"/>
    <property type="match status" value="1"/>
</dbReference>
<feature type="chain" id="PRO_5034882722" description="rhizopuspepsin" evidence="11">
    <location>
        <begin position="20"/>
        <end position="413"/>
    </location>
</feature>
<evidence type="ECO:0000259" key="12">
    <source>
        <dbReference type="PROSITE" id="PS51767"/>
    </source>
</evidence>
<dbReference type="GO" id="GO:0004190">
    <property type="term" value="F:aspartic-type endopeptidase activity"/>
    <property type="evidence" value="ECO:0007669"/>
    <property type="project" value="UniProtKB-KW"/>
</dbReference>
<evidence type="ECO:0000313" key="13">
    <source>
        <dbReference type="EMBL" id="KAF7721060.1"/>
    </source>
</evidence>
<dbReference type="InterPro" id="IPR001969">
    <property type="entry name" value="Aspartic_peptidase_AS"/>
</dbReference>
<evidence type="ECO:0000256" key="3">
    <source>
        <dbReference type="ARBA" id="ARBA00013205"/>
    </source>
</evidence>
<evidence type="ECO:0000256" key="4">
    <source>
        <dbReference type="ARBA" id="ARBA00022670"/>
    </source>
</evidence>